<dbReference type="EMBL" id="JAWDGP010005499">
    <property type="protein sequence ID" value="KAK3756528.1"/>
    <property type="molecule type" value="Genomic_DNA"/>
</dbReference>
<dbReference type="Proteomes" id="UP001283361">
    <property type="component" value="Unassembled WGS sequence"/>
</dbReference>
<reference evidence="1" key="1">
    <citation type="journal article" date="2023" name="G3 (Bethesda)">
        <title>A reference genome for the long-term kleptoplast-retaining sea slug Elysia crispata morphotype clarki.</title>
        <authorList>
            <person name="Eastman K.E."/>
            <person name="Pendleton A.L."/>
            <person name="Shaikh M.A."/>
            <person name="Suttiyut T."/>
            <person name="Ogas R."/>
            <person name="Tomko P."/>
            <person name="Gavelis G."/>
            <person name="Widhalm J.R."/>
            <person name="Wisecaver J.H."/>
        </authorList>
    </citation>
    <scope>NUCLEOTIDE SEQUENCE</scope>
    <source>
        <strain evidence="1">ECLA1</strain>
    </source>
</reference>
<comment type="caution">
    <text evidence="1">The sequence shown here is derived from an EMBL/GenBank/DDBJ whole genome shotgun (WGS) entry which is preliminary data.</text>
</comment>
<organism evidence="1 2">
    <name type="scientific">Elysia crispata</name>
    <name type="common">lettuce slug</name>
    <dbReference type="NCBI Taxonomy" id="231223"/>
    <lineage>
        <taxon>Eukaryota</taxon>
        <taxon>Metazoa</taxon>
        <taxon>Spiralia</taxon>
        <taxon>Lophotrochozoa</taxon>
        <taxon>Mollusca</taxon>
        <taxon>Gastropoda</taxon>
        <taxon>Heterobranchia</taxon>
        <taxon>Euthyneura</taxon>
        <taxon>Panpulmonata</taxon>
        <taxon>Sacoglossa</taxon>
        <taxon>Placobranchoidea</taxon>
        <taxon>Plakobranchidae</taxon>
        <taxon>Elysia</taxon>
    </lineage>
</organism>
<protein>
    <submittedName>
        <fullName evidence="1">Uncharacterized protein</fullName>
    </submittedName>
</protein>
<proteinExistence type="predicted"/>
<sequence>MEVTTNSKSILLSACNLGHLHYPYQLPDTCTYLQPQPIITTTTTTSSNAILISATATTSSNTNNSITPSRQQHPQLLKFAILNSPPPPPSVWTSQLNETSAPANSRETFLSLISLHPLFSPGEI</sequence>
<evidence type="ECO:0000313" key="1">
    <source>
        <dbReference type="EMBL" id="KAK3756528.1"/>
    </source>
</evidence>
<gene>
    <name evidence="1" type="ORF">RRG08_061588</name>
</gene>
<accession>A0AAE0YSZ9</accession>
<name>A0AAE0YSZ9_9GAST</name>
<keyword evidence="2" id="KW-1185">Reference proteome</keyword>
<evidence type="ECO:0000313" key="2">
    <source>
        <dbReference type="Proteomes" id="UP001283361"/>
    </source>
</evidence>
<dbReference type="AlphaFoldDB" id="A0AAE0YSZ9"/>